<evidence type="ECO:0000313" key="2">
    <source>
        <dbReference type="Proteomes" id="UP000324748"/>
    </source>
</evidence>
<keyword evidence="2" id="KW-1185">Reference proteome</keyword>
<evidence type="ECO:0000313" key="1">
    <source>
        <dbReference type="EMBL" id="KAA1081366.1"/>
    </source>
</evidence>
<comment type="caution">
    <text evidence="1">The sequence shown here is derived from an EMBL/GenBank/DDBJ whole genome shotgun (WGS) entry which is preliminary data.</text>
</comment>
<protein>
    <submittedName>
        <fullName evidence="1">Uncharacterized protein</fullName>
    </submittedName>
</protein>
<organism evidence="1 2">
    <name type="scientific">Puccinia graminis f. sp. tritici</name>
    <dbReference type="NCBI Taxonomy" id="56615"/>
    <lineage>
        <taxon>Eukaryota</taxon>
        <taxon>Fungi</taxon>
        <taxon>Dikarya</taxon>
        <taxon>Basidiomycota</taxon>
        <taxon>Pucciniomycotina</taxon>
        <taxon>Pucciniomycetes</taxon>
        <taxon>Pucciniales</taxon>
        <taxon>Pucciniaceae</taxon>
        <taxon>Puccinia</taxon>
    </lineage>
</organism>
<sequence length="325" mass="36598">MVVEQLNDMATKGFVAYDSTIDQEVHVMTSALCFLADSPMHAEITNTHVPGNALNSCRYCVLSSDDLKSRQKLAYLAKFAQKNSHGSDCPNPLRTMEETKENSKKLWTETKETLNLDKLNAKSAKLAVRDQINLRFSKQVFNFQSEKIALLAAGEELPTRFEQDIPQKLVDMEEKEPKRMFNAYLELKGFDSVKDTPVEVLHVFLLGPNIESGLNAQHNCHRGTCQLTETLAVPVERRKTSNLALELTHNDNERFVVNLASLSSPALHREVSDVGFRTVDRLQWLNTMHDGLTVWLSTVKKKQEKAVKKNAVASTSRTRTDPGLI</sequence>
<dbReference type="PANTHER" id="PTHR31912">
    <property type="entry name" value="IP13529P"/>
    <property type="match status" value="1"/>
</dbReference>
<dbReference type="OrthoDB" id="10314085at2759"/>
<name>A0A5B0MYJ8_PUCGR</name>
<dbReference type="PANTHER" id="PTHR31912:SF34">
    <property type="entry name" value="NOTOCHORD-RELATED PROTEIN"/>
    <property type="match status" value="1"/>
</dbReference>
<gene>
    <name evidence="1" type="ORF">PGT21_034709</name>
</gene>
<accession>A0A5B0MYJ8</accession>
<dbReference type="AlphaFoldDB" id="A0A5B0MYJ8"/>
<reference evidence="1 2" key="1">
    <citation type="submission" date="2019-05" db="EMBL/GenBank/DDBJ databases">
        <title>Emergence of the Ug99 lineage of the wheat stem rust pathogen through somatic hybridization.</title>
        <authorList>
            <person name="Li F."/>
            <person name="Upadhyaya N.M."/>
            <person name="Sperschneider J."/>
            <person name="Matny O."/>
            <person name="Nguyen-Phuc H."/>
            <person name="Mago R."/>
            <person name="Raley C."/>
            <person name="Miller M.E."/>
            <person name="Silverstein K.A.T."/>
            <person name="Henningsen E."/>
            <person name="Hirsch C.D."/>
            <person name="Visser B."/>
            <person name="Pretorius Z.A."/>
            <person name="Steffenson B.J."/>
            <person name="Schwessinger B."/>
            <person name="Dodds P.N."/>
            <person name="Figueroa M."/>
        </authorList>
    </citation>
    <scope>NUCLEOTIDE SEQUENCE [LARGE SCALE GENOMIC DNA]</scope>
    <source>
        <strain evidence="1">21-0</strain>
    </source>
</reference>
<dbReference type="Proteomes" id="UP000324748">
    <property type="component" value="Unassembled WGS sequence"/>
</dbReference>
<proteinExistence type="predicted"/>
<dbReference type="EMBL" id="VSWC01000131">
    <property type="protein sequence ID" value="KAA1081366.1"/>
    <property type="molecule type" value="Genomic_DNA"/>
</dbReference>